<evidence type="ECO:0000313" key="2">
    <source>
        <dbReference type="Proteomes" id="UP000215506"/>
    </source>
</evidence>
<organism evidence="1 2">
    <name type="scientific">Nocardia cerradoensis</name>
    <dbReference type="NCBI Taxonomy" id="85688"/>
    <lineage>
        <taxon>Bacteria</taxon>
        <taxon>Bacillati</taxon>
        <taxon>Actinomycetota</taxon>
        <taxon>Actinomycetes</taxon>
        <taxon>Mycobacteriales</taxon>
        <taxon>Nocardiaceae</taxon>
        <taxon>Nocardia</taxon>
    </lineage>
</organism>
<protein>
    <recommendedName>
        <fullName evidence="3">ABM domain-containing protein</fullName>
    </recommendedName>
</protein>
<accession>A0A231H008</accession>
<dbReference type="AlphaFoldDB" id="A0A231H008"/>
<reference evidence="1 2" key="1">
    <citation type="submission" date="2017-07" db="EMBL/GenBank/DDBJ databases">
        <title>First draft Genome Sequence of Nocardia cerradoensis isolated from human infection.</title>
        <authorList>
            <person name="Carrasco G."/>
        </authorList>
    </citation>
    <scope>NUCLEOTIDE SEQUENCE [LARGE SCALE GENOMIC DNA]</scope>
    <source>
        <strain evidence="1 2">CNM20130759</strain>
    </source>
</reference>
<evidence type="ECO:0008006" key="3">
    <source>
        <dbReference type="Google" id="ProtNLM"/>
    </source>
</evidence>
<keyword evidence="2" id="KW-1185">Reference proteome</keyword>
<sequence>MTTTVTVIDEIAIPRDRVEEWSRRWRDDYLPGAGDRGMRVVRQCRRFTSPDTVTLEIQWELPGIYEFYGMRAAAGADDAVSSFWQWTDSLALSRARRVLEEVR</sequence>
<comment type="caution">
    <text evidence="1">The sequence shown here is derived from an EMBL/GenBank/DDBJ whole genome shotgun (WGS) entry which is preliminary data.</text>
</comment>
<dbReference type="Proteomes" id="UP000215506">
    <property type="component" value="Unassembled WGS sequence"/>
</dbReference>
<proteinExistence type="predicted"/>
<dbReference type="EMBL" id="NGAF01000015">
    <property type="protein sequence ID" value="OXR42185.1"/>
    <property type="molecule type" value="Genomic_DNA"/>
</dbReference>
<gene>
    <name evidence="1" type="ORF">B7C42_05784</name>
</gene>
<name>A0A231H008_9NOCA</name>
<evidence type="ECO:0000313" key="1">
    <source>
        <dbReference type="EMBL" id="OXR42185.1"/>
    </source>
</evidence>
<dbReference type="RefSeq" id="WP_094027161.1">
    <property type="nucleotide sequence ID" value="NZ_NGAF01000015.1"/>
</dbReference>